<comment type="subunit">
    <text evidence="4">Homotrimer.</text>
</comment>
<dbReference type="Pfam" id="PF00677">
    <property type="entry name" value="Lum_binding"/>
    <property type="match status" value="2"/>
</dbReference>
<feature type="compositionally biased region" description="Low complexity" evidence="11">
    <location>
        <begin position="2058"/>
        <end position="2073"/>
    </location>
</feature>
<feature type="region of interest" description="Disordered" evidence="11">
    <location>
        <begin position="2016"/>
        <end position="2073"/>
    </location>
</feature>
<proteinExistence type="inferred from homology"/>
<keyword evidence="12" id="KW-0812">Transmembrane</keyword>
<dbReference type="Pfam" id="PF00702">
    <property type="entry name" value="Hydrolase"/>
    <property type="match status" value="1"/>
</dbReference>
<protein>
    <recommendedName>
        <fullName evidence="6">Riboflavin synthase</fullName>
        <ecNumber evidence="5">2.5.1.9</ecNumber>
    </recommendedName>
</protein>
<sequence>PRATNDATPASAYQNSLTSSFTALVLNLNATWSNMFTGIVETIGTVSRLVQHDESSSGGGGTSLTISNASSILGDCNLGDSISINGTCLTVTEFSKDDFKVGVSPETLRRTNLGSLKEGSGVNLERAVSASTRMGGHFVQGHVDTIATIAETRQDGNAITFRLAPRDKSVLRYIVEKGYVTLDGASLTVTAVDDEQGWWEIMMIAYTQEKVVMGQKKKGDDVNVEVDMVGKYVEKSVAGYFEGAGHSGGAALEKLVQRLVDERLKNKQAFFGGLSEVRCVALSAPERLPNVAKKKTLQIHAVYVNTENGMHSVTPDTMSPSSPPPHRGSSQSSIASRLSNGPIDPITRTALRYTISPKEYELLHQYLISRAPPRVQNRAPKPLRYEKITRSRTGSGDYNVAALRAAIRVFVAAYVGLKGYETVLTRVAARRGTTEQKVKTVKHPNARAAGSFASILLFHRLLHRFFKRLRASLLEESAASFRKRNPGITKLLTSAYTPAIGASLSGFALCISPSDQLRMTIAIYVFSRSLEFGYNALEESGLIWSRDEDGNVKRPWWFGSWLLMPFACGQLLHAFVFDRECFPESYGRTILRFSPEYIQLKPSGYVTESKPWPGTFDIVDGLGELSKVKWPPFISPILFPNTKQTLPSSSVLSKISPITAPAHPGIKHTSCALLHPKDPSCARTYLKYWLQAFPAVTKFFTLIYGAFALLAYKSMKKDSMPFLNKLSARILRMSLFITGAVGTSWGSICLFANYFPRSTLPTQRWFLGGFLGGLWAYVARFNERSTFLYSARLSIDSLYKVGKKRRWWRGVKNGDVLLFVSSLALLNFVYETRASALRGGVLRKGMSTLRGEGWVDRVAAVKAQDDGDGGSVWKKTRDEDEEESFVYKSHARVLDPEEEVATPRAYKELLVVDRGRDGRRWNKVTGYSFFEQTIRPHEERLAIARARKMLLVHQAGAVKVGEIVRYTLTYTPSNDRILPTPTHLHLKIKNTCAIPLRAAWLHGPYVLHVATYPATFNPHHKVEEPEKYGVPEYEPMLKAGGSWQAKLRVPDEIRETGADLGKKRHSAEQHQWGEQEEPKSVTWVIEVTSQILFSNSASVNYEVLVGRDERSLELGFAAVAGHGHGTPGQIKEQKESDKERKRARRGGNVQTAGVYSRAVRLVAEDTETLWDKPALPTMDGDADAPRKSISDAPKPSKDESQQEGQQPKKRKKIHLVVLTHGLHSNIGADMLFLKESIDATVKEARLQARERKKKYKDSPKEQSKESSKPNESDATQQNVEHNEGTTATAGLTGGQEDLDDDDESDEEETIVRGFTGNAVKTENGIQYLGKRLAKYILRFTYPDQPFLPVKKSLSRQLTDPFKSDASKAKRDGQASHMHSSIHHEKVVDAEDLPYKFTSISFVGHSLGGLIQTYAVAYIQKHSPGFFQQIKPVNFICMASPMLGLSNENPLYVKFALDFGLVGKTGQDLGLTWRPNTLARGGWNAVIGGLGAGQKEKEKQPDPSAKPLLRILPTGPAHQVLRMFRNRTVYANVVNDGIVPLRTSCLLFLDWRGLGKVDKARRENGLIGTVAEWGWAELTGANAGSIAPNVLAERSNSDEEDDNDHVRQGEGDVVPQPDEDETTEDNRRTTNRMSYDETGGSGDDGAANGAVTKRPPPQAKPQPQPVQEEKGVMDTFFNWFKPSPSPKPQHPSKKTSKALRRAQTIMQGTDELPEEAAAGQEGTTSNPTMRPHLSHHASAHAQQKRPVASKGDSYVGENGELQAPPKTSIFESAGDILHPPLPSKQWITDPSSRARTIFHDRVYHPEDIPPPPVKKSRSSRLTRSFSDDALSRSSLHSAGSDASVGSTESGTMKVEEKIARAYHRDLSWRKVLVRLEPDAHNNMIVRRMFANAYGWPVIKHLCDTHFADTYTARTRDEEEPARERAQPMTEPIPETGEEVKDQTAKKVPPRTQSETREERDELASLKVPKKGAEGSWSSRSSMRLDHQNTAVWDDSIFEGSDGDDSDVDERNWAARLMNPNTPKKPEPAHHRPVSQASSNGPPKTPTTPYTDAHRGLGMVAPASPKAPPTSTKTPAAAVKSTFDSGSVDMPSTPVVADRLVEEPKPLEGTPGSATTVGLGKSVVEQVSAASAKGQKDIMPPPQKRHLLLCFDAFGTLFRPKRPIAQQYGEVARSLGLSGFTDEQVMASFKTAFKKEAKAHPNFGKSHGMDARAWWGEIIHDTFQPLVGADQPVHRDLVPRLIHRFSSAEGYDLVPGAVDLLRGLRKQPPHGIGHLTIGVITNSDDRVPDGLSSLGLKMSPYRFGSEPNSRPGPDEQFDVDFAVMSYDAGYEKPDRRIFEAAESMLSVIPSTAGMEVGEFEKVYVGDEYEKDVRGANEAGWHAVLVPKEDGSVDAPPDVEALNESAASGSLLDVLRSGRSKIAVDGMGTLARLLTGPT</sequence>
<evidence type="ECO:0000256" key="9">
    <source>
        <dbReference type="ARBA" id="ARBA00022737"/>
    </source>
</evidence>
<dbReference type="InterPro" id="IPR001783">
    <property type="entry name" value="Lumazine-bd"/>
</dbReference>
<feature type="compositionally biased region" description="Basic and acidic residues" evidence="11">
    <location>
        <begin position="1256"/>
        <end position="1271"/>
    </location>
</feature>
<feature type="region of interest" description="Disordered" evidence="11">
    <location>
        <begin position="1592"/>
        <end position="1764"/>
    </location>
</feature>
<feature type="region of interest" description="Disordered" evidence="11">
    <location>
        <begin position="1800"/>
        <end position="1850"/>
    </location>
</feature>
<feature type="compositionally biased region" description="Basic residues" evidence="11">
    <location>
        <begin position="1689"/>
        <end position="1699"/>
    </location>
</feature>
<keyword evidence="8" id="KW-0808">Transferase</keyword>
<evidence type="ECO:0000256" key="7">
    <source>
        <dbReference type="ARBA" id="ARBA00022619"/>
    </source>
</evidence>
<evidence type="ECO:0000256" key="12">
    <source>
        <dbReference type="SAM" id="Phobius"/>
    </source>
</evidence>
<keyword evidence="12" id="KW-1133">Transmembrane helix</keyword>
<dbReference type="OrthoDB" id="5368485at2759"/>
<dbReference type="GO" id="GO:0009231">
    <property type="term" value="P:riboflavin biosynthetic process"/>
    <property type="evidence" value="ECO:0007669"/>
    <property type="project" value="UniProtKB-KW"/>
</dbReference>
<dbReference type="InterPro" id="IPR029058">
    <property type="entry name" value="AB_hydrolase_fold"/>
</dbReference>
<feature type="region of interest" description="Disordered" evidence="11">
    <location>
        <begin position="1360"/>
        <end position="1382"/>
    </location>
</feature>
<dbReference type="InterPro" id="IPR023214">
    <property type="entry name" value="HAD_sf"/>
</dbReference>
<dbReference type="EMBL" id="RIBY02002489">
    <property type="protein sequence ID" value="KAH9811186.1"/>
    <property type="molecule type" value="Genomic_DNA"/>
</dbReference>
<keyword evidence="12" id="KW-0472">Membrane</keyword>
<gene>
    <name evidence="14" type="ORF">Tdes44962_MAKER05919</name>
</gene>
<dbReference type="InterPro" id="IPR017938">
    <property type="entry name" value="Riboflavin_synthase-like_b-brl"/>
</dbReference>
<dbReference type="PROSITE" id="PS51177">
    <property type="entry name" value="LUMAZINE_BIND"/>
    <property type="match status" value="2"/>
</dbReference>
<evidence type="ECO:0000259" key="13">
    <source>
        <dbReference type="PROSITE" id="PS51177"/>
    </source>
</evidence>
<feature type="compositionally biased region" description="Polar residues" evidence="11">
    <location>
        <begin position="2033"/>
        <end position="2048"/>
    </location>
</feature>
<dbReference type="SUPFAM" id="SSF56784">
    <property type="entry name" value="HAD-like"/>
    <property type="match status" value="1"/>
</dbReference>
<evidence type="ECO:0000256" key="10">
    <source>
        <dbReference type="PROSITE-ProRule" id="PRU00524"/>
    </source>
</evidence>
<dbReference type="InterPro" id="IPR044924">
    <property type="entry name" value="HAD-SF_hydro_IA_REG-2-like_cap"/>
</dbReference>
<evidence type="ECO:0000256" key="2">
    <source>
        <dbReference type="ARBA" id="ARBA00004887"/>
    </source>
</evidence>
<dbReference type="FunFam" id="2.40.30.20:FF:000004">
    <property type="entry name" value="Riboflavin synthase, alpha subunit"/>
    <property type="match status" value="1"/>
</dbReference>
<reference evidence="14 15" key="1">
    <citation type="journal article" date="2018" name="IMA Fungus">
        <title>IMA Genome-F 10: Nine draft genome sequences of Claviceps purpurea s.lat., including C. arundinis, C. humidiphila, and C. cf. spartinae, pseudomolecules for the pitch canker pathogen Fusarium circinatum, draft genome of Davidsoniella eucalypti, Grosmannia galeiformis, Quambalaria eucalypti, and Teratosphaeria destructans.</title>
        <authorList>
            <person name="Wingfield B.D."/>
            <person name="Liu M."/>
            <person name="Nguyen H.D."/>
            <person name="Lane F.A."/>
            <person name="Morgan S.W."/>
            <person name="De Vos L."/>
            <person name="Wilken P.M."/>
            <person name="Duong T.A."/>
            <person name="Aylward J."/>
            <person name="Coetzee M.P."/>
            <person name="Dadej K."/>
            <person name="De Beer Z.W."/>
            <person name="Findlay W."/>
            <person name="Havenga M."/>
            <person name="Kolarik M."/>
            <person name="Menzies J.G."/>
            <person name="Naidoo K."/>
            <person name="Pochopski O."/>
            <person name="Shoukouhi P."/>
            <person name="Santana Q.C."/>
            <person name="Seifert K.A."/>
            <person name="Soal N."/>
            <person name="Steenkamp E.T."/>
            <person name="Tatham C.T."/>
            <person name="van der Nest M.A."/>
            <person name="Wingfield M.J."/>
        </authorList>
    </citation>
    <scope>NUCLEOTIDE SEQUENCE [LARGE SCALE GENOMIC DNA]</scope>
    <source>
        <strain evidence="14">CMW44962</strain>
    </source>
</reference>
<feature type="region of interest" description="Disordered" evidence="11">
    <location>
        <begin position="1171"/>
        <end position="1212"/>
    </location>
</feature>
<keyword evidence="15" id="KW-1185">Reference proteome</keyword>
<feature type="domain" description="Lumazine-binding" evidence="13">
    <location>
        <begin position="138"/>
        <end position="237"/>
    </location>
</feature>
<feature type="transmembrane region" description="Helical" evidence="12">
    <location>
        <begin position="688"/>
        <end position="712"/>
    </location>
</feature>
<feature type="region of interest" description="Disordered" evidence="11">
    <location>
        <begin position="1120"/>
        <end position="1150"/>
    </location>
</feature>
<comment type="pathway">
    <text evidence="2">Cofactor biosynthesis; riboflavin biosynthesis; riboflavin from 2-hydroxy-3-oxobutyl phosphate and 5-amino-6-(D-ribitylamino)uracil: step 2/2.</text>
</comment>
<dbReference type="Gene3D" id="2.40.30.20">
    <property type="match status" value="2"/>
</dbReference>
<dbReference type="FunFam" id="2.40.30.20:FF:000006">
    <property type="entry name" value="Riboflavin synthase, alpha subunit"/>
    <property type="match status" value="1"/>
</dbReference>
<reference evidence="14 15" key="2">
    <citation type="journal article" date="2021" name="Curr. Genet.">
        <title>Genetic response to nitrogen starvation in the aggressive Eucalyptus foliar pathogen Teratosphaeria destructans.</title>
        <authorList>
            <person name="Havenga M."/>
            <person name="Wingfield B.D."/>
            <person name="Wingfield M.J."/>
            <person name="Dreyer L.L."/>
            <person name="Roets F."/>
            <person name="Aylward J."/>
        </authorList>
    </citation>
    <scope>NUCLEOTIDE SEQUENCE [LARGE SCALE GENOMIC DNA]</scope>
    <source>
        <strain evidence="14">CMW44962</strain>
    </source>
</reference>
<feature type="transmembrane region" description="Helical" evidence="12">
    <location>
        <begin position="765"/>
        <end position="782"/>
    </location>
</feature>
<feature type="region of interest" description="Disordered" evidence="11">
    <location>
        <begin position="1248"/>
        <end position="1315"/>
    </location>
</feature>
<dbReference type="Gene3D" id="3.40.50.1820">
    <property type="entry name" value="alpha/beta hydrolase"/>
    <property type="match status" value="1"/>
</dbReference>
<dbReference type="Pfam" id="PF05057">
    <property type="entry name" value="DUF676"/>
    <property type="match status" value="2"/>
</dbReference>
<dbReference type="NCBIfam" id="NF006767">
    <property type="entry name" value="PRK09289.1"/>
    <property type="match status" value="1"/>
</dbReference>
<feature type="compositionally biased region" description="Pro residues" evidence="11">
    <location>
        <begin position="1653"/>
        <end position="1663"/>
    </location>
</feature>
<feature type="non-terminal residue" evidence="14">
    <location>
        <position position="1"/>
    </location>
</feature>
<feature type="repeat" description="Lumazine-binding" evidence="10">
    <location>
        <begin position="138"/>
        <end position="237"/>
    </location>
</feature>
<evidence type="ECO:0000256" key="3">
    <source>
        <dbReference type="ARBA" id="ARBA00007920"/>
    </source>
</evidence>
<evidence type="ECO:0000256" key="1">
    <source>
        <dbReference type="ARBA" id="ARBA00002803"/>
    </source>
</evidence>
<dbReference type="EC" id="2.5.1.9" evidence="5"/>
<dbReference type="PANTHER" id="PTHR21098">
    <property type="entry name" value="RIBOFLAVIN SYNTHASE ALPHA CHAIN"/>
    <property type="match status" value="1"/>
</dbReference>
<dbReference type="InterPro" id="IPR026017">
    <property type="entry name" value="Lumazine-bd_dom"/>
</dbReference>
<evidence type="ECO:0000256" key="4">
    <source>
        <dbReference type="ARBA" id="ARBA00011233"/>
    </source>
</evidence>
<feature type="region of interest" description="Disordered" evidence="11">
    <location>
        <begin position="1912"/>
        <end position="1981"/>
    </location>
</feature>
<comment type="function">
    <text evidence="1">Catalyzes the dismutation of two molecules of 6,7-dimethyl-8-ribityllumazine, resulting in the formation of riboflavin and 5-amino-6-(D-ribitylamino)uracil.</text>
</comment>
<feature type="region of interest" description="Disordered" evidence="11">
    <location>
        <begin position="310"/>
        <end position="341"/>
    </location>
</feature>
<organism evidence="14 15">
    <name type="scientific">Teratosphaeria destructans</name>
    <dbReference type="NCBI Taxonomy" id="418781"/>
    <lineage>
        <taxon>Eukaryota</taxon>
        <taxon>Fungi</taxon>
        <taxon>Dikarya</taxon>
        <taxon>Ascomycota</taxon>
        <taxon>Pezizomycotina</taxon>
        <taxon>Dothideomycetes</taxon>
        <taxon>Dothideomycetidae</taxon>
        <taxon>Mycosphaerellales</taxon>
        <taxon>Teratosphaeriaceae</taxon>
        <taxon>Teratosphaeria</taxon>
    </lineage>
</organism>
<dbReference type="CDD" id="cd00402">
    <property type="entry name" value="Riboflavin_synthase_like"/>
    <property type="match status" value="1"/>
</dbReference>
<keyword evidence="7" id="KW-0686">Riboflavin biosynthesis</keyword>
<evidence type="ECO:0000256" key="8">
    <source>
        <dbReference type="ARBA" id="ARBA00022679"/>
    </source>
</evidence>
<dbReference type="Gene3D" id="3.40.50.1000">
    <property type="entry name" value="HAD superfamily/HAD-like"/>
    <property type="match status" value="1"/>
</dbReference>
<dbReference type="PANTHER" id="PTHR21098:SF0">
    <property type="entry name" value="RIBOFLAVIN SYNTHASE"/>
    <property type="match status" value="1"/>
</dbReference>
<accession>A0A9W7VYI3</accession>
<feature type="compositionally biased region" description="Basic and acidic residues" evidence="11">
    <location>
        <begin position="1952"/>
        <end position="1962"/>
    </location>
</feature>
<dbReference type="NCBIfam" id="TIGR00187">
    <property type="entry name" value="ribE"/>
    <property type="match status" value="1"/>
</dbReference>
<dbReference type="Gene3D" id="1.10.150.720">
    <property type="entry name" value="Haloacid dehalogenase-like hydrolase"/>
    <property type="match status" value="1"/>
</dbReference>
<dbReference type="GO" id="GO:0004746">
    <property type="term" value="F:riboflavin synthase activity"/>
    <property type="evidence" value="ECO:0007669"/>
    <property type="project" value="UniProtKB-EC"/>
</dbReference>
<feature type="repeat" description="Lumazine-binding" evidence="10">
    <location>
        <begin position="35"/>
        <end position="137"/>
    </location>
</feature>
<feature type="transmembrane region" description="Helical" evidence="12">
    <location>
        <begin position="813"/>
        <end position="830"/>
    </location>
</feature>
<dbReference type="InterPro" id="IPR036412">
    <property type="entry name" value="HAD-like_sf"/>
</dbReference>
<keyword evidence="9" id="KW-0677">Repeat</keyword>
<dbReference type="Proteomes" id="UP001138500">
    <property type="component" value="Unassembled WGS sequence"/>
</dbReference>
<evidence type="ECO:0000256" key="6">
    <source>
        <dbReference type="ARBA" id="ARBA00013950"/>
    </source>
</evidence>
<comment type="caution">
    <text evidence="14">The sequence shown here is derived from an EMBL/GenBank/DDBJ whole genome shotgun (WGS) entry which is preliminary data.</text>
</comment>
<feature type="compositionally biased region" description="Basic and acidic residues" evidence="11">
    <location>
        <begin position="1131"/>
        <end position="1140"/>
    </location>
</feature>
<comment type="similarity">
    <text evidence="3">Belongs to the putative lipase ROG1 family.</text>
</comment>
<feature type="compositionally biased region" description="Acidic residues" evidence="11">
    <location>
        <begin position="1296"/>
        <end position="1308"/>
    </location>
</feature>
<feature type="transmembrane region" description="Helical" evidence="12">
    <location>
        <begin position="733"/>
        <end position="753"/>
    </location>
</feature>
<dbReference type="SUPFAM" id="SSF53474">
    <property type="entry name" value="alpha/beta-Hydrolases"/>
    <property type="match status" value="1"/>
</dbReference>
<name>A0A9W7VYI3_9PEZI</name>
<dbReference type="SUPFAM" id="SSF63380">
    <property type="entry name" value="Riboflavin synthase domain-like"/>
    <property type="match status" value="2"/>
</dbReference>
<dbReference type="InterPro" id="IPR023366">
    <property type="entry name" value="ATP_synth_asu-like_sf"/>
</dbReference>
<feature type="compositionally biased region" description="Basic and acidic residues" evidence="11">
    <location>
        <begin position="1183"/>
        <end position="1200"/>
    </location>
</feature>
<evidence type="ECO:0000256" key="11">
    <source>
        <dbReference type="SAM" id="MobiDB-lite"/>
    </source>
</evidence>
<evidence type="ECO:0000313" key="15">
    <source>
        <dbReference type="Proteomes" id="UP001138500"/>
    </source>
</evidence>
<feature type="compositionally biased region" description="Basic and acidic residues" evidence="11">
    <location>
        <begin position="1912"/>
        <end position="1924"/>
    </location>
</feature>
<feature type="compositionally biased region" description="Basic and acidic residues" evidence="11">
    <location>
        <begin position="1361"/>
        <end position="1373"/>
    </location>
</feature>
<evidence type="ECO:0000256" key="5">
    <source>
        <dbReference type="ARBA" id="ARBA00012827"/>
    </source>
</evidence>
<feature type="domain" description="Lumazine-binding" evidence="13">
    <location>
        <begin position="35"/>
        <end position="137"/>
    </location>
</feature>
<dbReference type="InterPro" id="IPR007751">
    <property type="entry name" value="DUF676_lipase-like"/>
</dbReference>
<evidence type="ECO:0000313" key="14">
    <source>
        <dbReference type="EMBL" id="KAH9811186.1"/>
    </source>
</evidence>